<keyword evidence="2" id="KW-0732">Signal</keyword>
<name>A0A1W2B7F6_KIBAR</name>
<feature type="compositionally biased region" description="Gly residues" evidence="1">
    <location>
        <begin position="59"/>
        <end position="74"/>
    </location>
</feature>
<dbReference type="OrthoDB" id="9975089at2"/>
<evidence type="ECO:0000313" key="4">
    <source>
        <dbReference type="Proteomes" id="UP000192674"/>
    </source>
</evidence>
<dbReference type="AlphaFoldDB" id="A0A1W2B7F6"/>
<keyword evidence="4" id="KW-1185">Reference proteome</keyword>
<dbReference type="Proteomes" id="UP000192674">
    <property type="component" value="Unassembled WGS sequence"/>
</dbReference>
<dbReference type="PROSITE" id="PS51257">
    <property type="entry name" value="PROKAR_LIPOPROTEIN"/>
    <property type="match status" value="1"/>
</dbReference>
<evidence type="ECO:0008006" key="5">
    <source>
        <dbReference type="Google" id="ProtNLM"/>
    </source>
</evidence>
<evidence type="ECO:0000313" key="3">
    <source>
        <dbReference type="EMBL" id="SMC68897.1"/>
    </source>
</evidence>
<reference evidence="3 4" key="1">
    <citation type="submission" date="2017-04" db="EMBL/GenBank/DDBJ databases">
        <authorList>
            <person name="Afonso C.L."/>
            <person name="Miller P.J."/>
            <person name="Scott M.A."/>
            <person name="Spackman E."/>
            <person name="Goraichik I."/>
            <person name="Dimitrov K.M."/>
            <person name="Suarez D.L."/>
            <person name="Swayne D.E."/>
        </authorList>
    </citation>
    <scope>NUCLEOTIDE SEQUENCE [LARGE SCALE GENOMIC DNA]</scope>
    <source>
        <strain evidence="3 4">DSM 43828</strain>
    </source>
</reference>
<evidence type="ECO:0000256" key="2">
    <source>
        <dbReference type="SAM" id="SignalP"/>
    </source>
</evidence>
<evidence type="ECO:0000256" key="1">
    <source>
        <dbReference type="SAM" id="MobiDB-lite"/>
    </source>
</evidence>
<protein>
    <recommendedName>
        <fullName evidence="5">PASTA domain-containing protein</fullName>
    </recommendedName>
</protein>
<sequence length="180" mass="18323">MTRTKWASSGLCVLLVPALFGCGGNADSPGSTSESPSTENPVQTPASVPATTPETPKGGAPGGPAGGKPGGGAQGAPITIPAFTIISGGNVEQMKSRVERTLRDEGCRDGNLCVTVRYELASKNDTNCEVSKVRPQKTIRRGETLTVTISCSEKAGATDGETPSVEPEPGTPTPVPRSSS</sequence>
<accession>A0A1W2B7F6</accession>
<feature type="region of interest" description="Disordered" evidence="1">
    <location>
        <begin position="152"/>
        <end position="180"/>
    </location>
</feature>
<feature type="signal peptide" evidence="2">
    <location>
        <begin position="1"/>
        <end position="26"/>
    </location>
</feature>
<feature type="chain" id="PRO_5012642020" description="PASTA domain-containing protein" evidence="2">
    <location>
        <begin position="27"/>
        <end position="180"/>
    </location>
</feature>
<organism evidence="3 4">
    <name type="scientific">Kibdelosporangium aridum</name>
    <dbReference type="NCBI Taxonomy" id="2030"/>
    <lineage>
        <taxon>Bacteria</taxon>
        <taxon>Bacillati</taxon>
        <taxon>Actinomycetota</taxon>
        <taxon>Actinomycetes</taxon>
        <taxon>Pseudonocardiales</taxon>
        <taxon>Pseudonocardiaceae</taxon>
        <taxon>Kibdelosporangium</taxon>
    </lineage>
</organism>
<feature type="compositionally biased region" description="Low complexity" evidence="1">
    <location>
        <begin position="28"/>
        <end position="39"/>
    </location>
</feature>
<feature type="compositionally biased region" description="Pro residues" evidence="1">
    <location>
        <begin position="169"/>
        <end position="180"/>
    </location>
</feature>
<proteinExistence type="predicted"/>
<dbReference type="RefSeq" id="WP_143446165.1">
    <property type="nucleotide sequence ID" value="NZ_FWXV01000001.1"/>
</dbReference>
<feature type="compositionally biased region" description="Low complexity" evidence="1">
    <location>
        <begin position="49"/>
        <end position="58"/>
    </location>
</feature>
<dbReference type="EMBL" id="FWXV01000001">
    <property type="protein sequence ID" value="SMC68897.1"/>
    <property type="molecule type" value="Genomic_DNA"/>
</dbReference>
<feature type="region of interest" description="Disordered" evidence="1">
    <location>
        <begin position="25"/>
        <end position="78"/>
    </location>
</feature>
<gene>
    <name evidence="3" type="ORF">SAMN05661093_01449</name>
</gene>